<evidence type="ECO:0000256" key="3">
    <source>
        <dbReference type="ARBA" id="ARBA00023125"/>
    </source>
</evidence>
<dbReference type="CDD" id="cd10017">
    <property type="entry name" value="B3_DNA"/>
    <property type="match status" value="2"/>
</dbReference>
<dbReference type="PROSITE" id="PS50863">
    <property type="entry name" value="B3"/>
    <property type="match status" value="2"/>
</dbReference>
<evidence type="ECO:0000256" key="6">
    <source>
        <dbReference type="SAM" id="MobiDB-lite"/>
    </source>
</evidence>
<dbReference type="GO" id="GO:0005634">
    <property type="term" value="C:nucleus"/>
    <property type="evidence" value="ECO:0007669"/>
    <property type="project" value="UniProtKB-SubCell"/>
</dbReference>
<evidence type="ECO:0000313" key="9">
    <source>
        <dbReference type="EMBL" id="RZB59598.1"/>
    </source>
</evidence>
<evidence type="ECO:0000256" key="5">
    <source>
        <dbReference type="ARBA" id="ARBA00023242"/>
    </source>
</evidence>
<dbReference type="Proteomes" id="UP000289340">
    <property type="component" value="Chromosome 16"/>
</dbReference>
<dbReference type="SMART" id="SM01019">
    <property type="entry name" value="B3"/>
    <property type="match status" value="2"/>
</dbReference>
<dbReference type="Pfam" id="PF02362">
    <property type="entry name" value="B3"/>
    <property type="match status" value="2"/>
</dbReference>
<evidence type="ECO:0000313" key="10">
    <source>
        <dbReference type="Proteomes" id="UP000289340"/>
    </source>
</evidence>
<feature type="transmembrane region" description="Helical" evidence="7">
    <location>
        <begin position="67"/>
        <end position="84"/>
    </location>
</feature>
<keyword evidence="3" id="KW-0238">DNA-binding</keyword>
<reference evidence="9 10" key="1">
    <citation type="submission" date="2018-09" db="EMBL/GenBank/DDBJ databases">
        <title>A high-quality reference genome of wild soybean provides a powerful tool to mine soybean genomes.</title>
        <authorList>
            <person name="Xie M."/>
            <person name="Chung C.Y.L."/>
            <person name="Li M.-W."/>
            <person name="Wong F.-L."/>
            <person name="Chan T.-F."/>
            <person name="Lam H.-M."/>
        </authorList>
    </citation>
    <scope>NUCLEOTIDE SEQUENCE [LARGE SCALE GENOMIC DNA]</scope>
    <source>
        <strain evidence="10">cv. W05</strain>
        <tissue evidence="9">Hypocotyl of etiolated seedlings</tissue>
    </source>
</reference>
<comment type="subcellular location">
    <subcellularLocation>
        <location evidence="1">Nucleus</location>
    </subcellularLocation>
</comment>
<dbReference type="AlphaFoldDB" id="A0A445GEK6"/>
<keyword evidence="7" id="KW-1133">Transmembrane helix</keyword>
<sequence>MVGRRSRVLRKLFQNLQEKLSMIWKDRTKTNVHVGHNYSMYLVAFVPQGLEIWKDSTKTNVLIGHNYIMYLVAFISQVTVLFSSCMEAATFPHQLHQVKPFHFFKIITTQNLQDGKLMIPNKFVEKYGEGLPNALFLKTPNGTEWNFNLEKHDGKIWFQKGWKEFAEYHSLAHGHLLVFRRHGTSHFQVHIFDLSSLEIDYPSKGTEGKTSPNHEGNKQPRNEENLEYLQPYQVRSHKSVKVENMMTLPEEAQPHTDTKFKEKSKVVVANQVTALDLASSFKPCNPFFLVVMRPSYIQSNGGPLPLQTKFCRRHFGLLNNRHINLQVLNGRIWPAKYMIQKMKNKTNFRLTSGWKTFVKDNNLKVGNVCTFELIDGTKLTLLVHIFRGTNGSNCSTSQGRIDI</sequence>
<dbReference type="InterPro" id="IPR015300">
    <property type="entry name" value="DNA-bd_pseudobarrel_sf"/>
</dbReference>
<dbReference type="EMBL" id="QZWG01000016">
    <property type="protein sequence ID" value="RZB59598.1"/>
    <property type="molecule type" value="Genomic_DNA"/>
</dbReference>
<dbReference type="PANTHER" id="PTHR31920:SF108">
    <property type="entry name" value="B3 DOMAIN-CONTAINING TRANSCRIPTION FACTOR VRN1-LIKE"/>
    <property type="match status" value="1"/>
</dbReference>
<evidence type="ECO:0000256" key="4">
    <source>
        <dbReference type="ARBA" id="ARBA00023163"/>
    </source>
</evidence>
<dbReference type="SUPFAM" id="SSF101936">
    <property type="entry name" value="DNA-binding pseudobarrel domain"/>
    <property type="match status" value="2"/>
</dbReference>
<feature type="domain" description="TF-B3" evidence="8">
    <location>
        <begin position="289"/>
        <end position="389"/>
    </location>
</feature>
<comment type="caution">
    <text evidence="9">The sequence shown here is derived from an EMBL/GenBank/DDBJ whole genome shotgun (WGS) entry which is preliminary data.</text>
</comment>
<feature type="domain" description="TF-B3" evidence="8">
    <location>
        <begin position="102"/>
        <end position="195"/>
    </location>
</feature>
<dbReference type="InterPro" id="IPR003340">
    <property type="entry name" value="B3_DNA-bd"/>
</dbReference>
<keyword evidence="4" id="KW-0804">Transcription</keyword>
<accession>A0A445GEK6</accession>
<keyword evidence="2" id="KW-0805">Transcription regulation</keyword>
<organism evidence="9 10">
    <name type="scientific">Glycine soja</name>
    <name type="common">Wild soybean</name>
    <dbReference type="NCBI Taxonomy" id="3848"/>
    <lineage>
        <taxon>Eukaryota</taxon>
        <taxon>Viridiplantae</taxon>
        <taxon>Streptophyta</taxon>
        <taxon>Embryophyta</taxon>
        <taxon>Tracheophyta</taxon>
        <taxon>Spermatophyta</taxon>
        <taxon>Magnoliopsida</taxon>
        <taxon>eudicotyledons</taxon>
        <taxon>Gunneridae</taxon>
        <taxon>Pentapetalae</taxon>
        <taxon>rosids</taxon>
        <taxon>fabids</taxon>
        <taxon>Fabales</taxon>
        <taxon>Fabaceae</taxon>
        <taxon>Papilionoideae</taxon>
        <taxon>50 kb inversion clade</taxon>
        <taxon>NPAAA clade</taxon>
        <taxon>indigoferoid/millettioid clade</taxon>
        <taxon>Phaseoleae</taxon>
        <taxon>Glycine</taxon>
        <taxon>Glycine subgen. Soja</taxon>
    </lineage>
</organism>
<dbReference type="GO" id="GO:0003677">
    <property type="term" value="F:DNA binding"/>
    <property type="evidence" value="ECO:0007669"/>
    <property type="project" value="UniProtKB-KW"/>
</dbReference>
<name>A0A445GEK6_GLYSO</name>
<dbReference type="Gene3D" id="2.40.330.10">
    <property type="entry name" value="DNA-binding pseudobarrel domain"/>
    <property type="match status" value="2"/>
</dbReference>
<evidence type="ECO:0000256" key="7">
    <source>
        <dbReference type="SAM" id="Phobius"/>
    </source>
</evidence>
<keyword evidence="7" id="KW-0812">Transmembrane</keyword>
<feature type="compositionally biased region" description="Basic and acidic residues" evidence="6">
    <location>
        <begin position="215"/>
        <end position="224"/>
    </location>
</feature>
<dbReference type="PANTHER" id="PTHR31920">
    <property type="entry name" value="B3 DOMAIN-CONTAINING"/>
    <property type="match status" value="1"/>
</dbReference>
<feature type="region of interest" description="Disordered" evidence="6">
    <location>
        <begin position="203"/>
        <end position="224"/>
    </location>
</feature>
<proteinExistence type="predicted"/>
<evidence type="ECO:0000256" key="2">
    <source>
        <dbReference type="ARBA" id="ARBA00023015"/>
    </source>
</evidence>
<keyword evidence="10" id="KW-1185">Reference proteome</keyword>
<keyword evidence="5" id="KW-0539">Nucleus</keyword>
<evidence type="ECO:0000259" key="8">
    <source>
        <dbReference type="PROSITE" id="PS50863"/>
    </source>
</evidence>
<keyword evidence="7" id="KW-0472">Membrane</keyword>
<dbReference type="InterPro" id="IPR050655">
    <property type="entry name" value="Plant_B3_domain"/>
</dbReference>
<evidence type="ECO:0000256" key="1">
    <source>
        <dbReference type="ARBA" id="ARBA00004123"/>
    </source>
</evidence>
<gene>
    <name evidence="9" type="ORF">D0Y65_042709</name>
</gene>
<protein>
    <submittedName>
        <fullName evidence="9">B3 domain-containing transcription factor VRN1</fullName>
    </submittedName>
</protein>